<dbReference type="AlphaFoldDB" id="A0A372ZLZ6"/>
<dbReference type="SUPFAM" id="SSF56784">
    <property type="entry name" value="HAD-like"/>
    <property type="match status" value="1"/>
</dbReference>
<keyword evidence="2" id="KW-1185">Reference proteome</keyword>
<sequence>MPGEALFVGDTPWDVQAAAGAPVTGVAVLSGGFGERALRSAGALEVHTDVGDLLARLDSSALADPTHFQPVRG</sequence>
<reference evidence="1 2" key="1">
    <citation type="submission" date="2018-08" db="EMBL/GenBank/DDBJ databases">
        <title>Diversity &amp; Physiological Properties of Lignin-Decomposing Actinobacteria from Soil.</title>
        <authorList>
            <person name="Roh S.G."/>
            <person name="Kim S.B."/>
        </authorList>
    </citation>
    <scope>NUCLEOTIDE SEQUENCE [LARGE SCALE GENOMIC DNA]</scope>
    <source>
        <strain evidence="1 2">MMS17-GH009</strain>
    </source>
</reference>
<accession>A0A372ZLZ6</accession>
<dbReference type="InterPro" id="IPR036412">
    <property type="entry name" value="HAD-like_sf"/>
</dbReference>
<gene>
    <name evidence="1" type="ORF">DR950_02875</name>
</gene>
<proteinExistence type="predicted"/>
<dbReference type="InterPro" id="IPR023214">
    <property type="entry name" value="HAD_sf"/>
</dbReference>
<organism evidence="1 2">
    <name type="scientific">Kitasatospora xanthocidica</name>
    <dbReference type="NCBI Taxonomy" id="83382"/>
    <lineage>
        <taxon>Bacteria</taxon>
        <taxon>Bacillati</taxon>
        <taxon>Actinomycetota</taxon>
        <taxon>Actinomycetes</taxon>
        <taxon>Kitasatosporales</taxon>
        <taxon>Streptomycetaceae</taxon>
        <taxon>Kitasatospora</taxon>
    </lineage>
</organism>
<dbReference type="RefSeq" id="WP_049649640.1">
    <property type="nucleotide sequence ID" value="NZ_QVIG01000001.1"/>
</dbReference>
<dbReference type="EMBL" id="QVIG01000001">
    <property type="protein sequence ID" value="RGD56873.1"/>
    <property type="molecule type" value="Genomic_DNA"/>
</dbReference>
<dbReference type="Proteomes" id="UP000263377">
    <property type="component" value="Unassembled WGS sequence"/>
</dbReference>
<name>A0A372ZLZ6_9ACTN</name>
<evidence type="ECO:0000313" key="2">
    <source>
        <dbReference type="Proteomes" id="UP000263377"/>
    </source>
</evidence>
<protein>
    <recommendedName>
        <fullName evidence="3">HAD family hydrolase</fullName>
    </recommendedName>
</protein>
<evidence type="ECO:0008006" key="3">
    <source>
        <dbReference type="Google" id="ProtNLM"/>
    </source>
</evidence>
<comment type="caution">
    <text evidence="1">The sequence shown here is derived from an EMBL/GenBank/DDBJ whole genome shotgun (WGS) entry which is preliminary data.</text>
</comment>
<evidence type="ECO:0000313" key="1">
    <source>
        <dbReference type="EMBL" id="RGD56873.1"/>
    </source>
</evidence>
<dbReference type="Gene3D" id="3.40.50.1000">
    <property type="entry name" value="HAD superfamily/HAD-like"/>
    <property type="match status" value="1"/>
</dbReference>